<organism evidence="1 2">
    <name type="scientific">Ixodes persulcatus</name>
    <name type="common">Taiga tick</name>
    <dbReference type="NCBI Taxonomy" id="34615"/>
    <lineage>
        <taxon>Eukaryota</taxon>
        <taxon>Metazoa</taxon>
        <taxon>Ecdysozoa</taxon>
        <taxon>Arthropoda</taxon>
        <taxon>Chelicerata</taxon>
        <taxon>Arachnida</taxon>
        <taxon>Acari</taxon>
        <taxon>Parasitiformes</taxon>
        <taxon>Ixodida</taxon>
        <taxon>Ixodoidea</taxon>
        <taxon>Ixodidae</taxon>
        <taxon>Ixodinae</taxon>
        <taxon>Ixodes</taxon>
    </lineage>
</organism>
<accession>A0AC60Q3D1</accession>
<reference evidence="1 2" key="1">
    <citation type="journal article" date="2020" name="Cell">
        <title>Large-Scale Comparative Analyses of Tick Genomes Elucidate Their Genetic Diversity and Vector Capacities.</title>
        <authorList>
            <consortium name="Tick Genome and Microbiome Consortium (TIGMIC)"/>
            <person name="Jia N."/>
            <person name="Wang J."/>
            <person name="Shi W."/>
            <person name="Du L."/>
            <person name="Sun Y."/>
            <person name="Zhan W."/>
            <person name="Jiang J.F."/>
            <person name="Wang Q."/>
            <person name="Zhang B."/>
            <person name="Ji P."/>
            <person name="Bell-Sakyi L."/>
            <person name="Cui X.M."/>
            <person name="Yuan T.T."/>
            <person name="Jiang B.G."/>
            <person name="Yang W.F."/>
            <person name="Lam T.T."/>
            <person name="Chang Q.C."/>
            <person name="Ding S.J."/>
            <person name="Wang X.J."/>
            <person name="Zhu J.G."/>
            <person name="Ruan X.D."/>
            <person name="Zhao L."/>
            <person name="Wei J.T."/>
            <person name="Ye R.Z."/>
            <person name="Que T.C."/>
            <person name="Du C.H."/>
            <person name="Zhou Y.H."/>
            <person name="Cheng J.X."/>
            <person name="Dai P.F."/>
            <person name="Guo W.B."/>
            <person name="Han X.H."/>
            <person name="Huang E.J."/>
            <person name="Li L.F."/>
            <person name="Wei W."/>
            <person name="Gao Y.C."/>
            <person name="Liu J.Z."/>
            <person name="Shao H.Z."/>
            <person name="Wang X."/>
            <person name="Wang C.C."/>
            <person name="Yang T.C."/>
            <person name="Huo Q.B."/>
            <person name="Li W."/>
            <person name="Chen H.Y."/>
            <person name="Chen S.E."/>
            <person name="Zhou L.G."/>
            <person name="Ni X.B."/>
            <person name="Tian J.H."/>
            <person name="Sheng Y."/>
            <person name="Liu T."/>
            <person name="Pan Y.S."/>
            <person name="Xia L.Y."/>
            <person name="Li J."/>
            <person name="Zhao F."/>
            <person name="Cao W.C."/>
        </authorList>
    </citation>
    <scope>NUCLEOTIDE SEQUENCE [LARGE SCALE GENOMIC DNA]</scope>
    <source>
        <strain evidence="1">Iper-2018</strain>
    </source>
</reference>
<name>A0AC60Q3D1_IXOPE</name>
<comment type="caution">
    <text evidence="1">The sequence shown here is derived from an EMBL/GenBank/DDBJ whole genome shotgun (WGS) entry which is preliminary data.</text>
</comment>
<gene>
    <name evidence="1" type="ORF">HPB47_024824</name>
</gene>
<dbReference type="Proteomes" id="UP000805193">
    <property type="component" value="Unassembled WGS sequence"/>
</dbReference>
<keyword evidence="2" id="KW-1185">Reference proteome</keyword>
<protein>
    <submittedName>
        <fullName evidence="1">Uncharacterized protein</fullName>
    </submittedName>
</protein>
<proteinExistence type="predicted"/>
<evidence type="ECO:0000313" key="2">
    <source>
        <dbReference type="Proteomes" id="UP000805193"/>
    </source>
</evidence>
<evidence type="ECO:0000313" key="1">
    <source>
        <dbReference type="EMBL" id="KAG0428178.1"/>
    </source>
</evidence>
<sequence length="205" mass="23149">MKARQSRLDGDNYPPDRDCSHTEPNKADEERAAAVCDVIYISDSHPSLRVWRRRRLEAAAPSRAMTCVGGHESPEENAEDCAQKVVYNGAIPTGFLRLSKVAVSYCFGDTDGKKLAIVSRKKVVAMGQAWSMLWDVQLPFNCYETTHTWTPHCHQASVDLFASVLLSTLPLHALLYLVRTWAVSLVDAGDLFMWLKYPKRNFEFK</sequence>
<dbReference type="EMBL" id="JABSTQ010009557">
    <property type="protein sequence ID" value="KAG0428178.1"/>
    <property type="molecule type" value="Genomic_DNA"/>
</dbReference>